<dbReference type="AlphaFoldDB" id="A0AAV4LZ49"/>
<evidence type="ECO:0000259" key="2">
    <source>
        <dbReference type="Pfam" id="PF22782"/>
    </source>
</evidence>
<dbReference type="EMBL" id="BPLF01000004">
    <property type="protein sequence ID" value="GIX65087.1"/>
    <property type="molecule type" value="Genomic_DNA"/>
</dbReference>
<name>A0AAV4LZ49_BABCB</name>
<accession>A0AAV4LZ49</accession>
<proteinExistence type="predicted"/>
<dbReference type="RefSeq" id="XP_067717156.1">
    <property type="nucleotide sequence ID" value="XM_067861055.1"/>
</dbReference>
<evidence type="ECO:0000256" key="1">
    <source>
        <dbReference type="SAM" id="MobiDB-lite"/>
    </source>
</evidence>
<keyword evidence="4" id="KW-1185">Reference proteome</keyword>
<evidence type="ECO:0000313" key="4">
    <source>
        <dbReference type="Proteomes" id="UP001497744"/>
    </source>
</evidence>
<sequence length="276" mass="29830">MATYVIRLPNGCFQSLAIGYDTLCESAGCQGALFRHSCAPDDPCRDSIPCLSSSVLPDLVENHCGIGRDSVRVCIRGANYATVSYRRGAGASLGHTAAISDTTSEADCDCESCMRDNADVPLGISDADYKLKDNVVINVTCRLLGGKGGFGALLRQKGQRKKQSSNLDSCRTLTGERIRNVRLNDLAQRQREGTVDPAATKLPLPKETAEEPAATAPHASHLKHMKTVKKETKRVKSTVVKGLQNSASGLEQGQAEDRERMLEQALKECMDIYDLA</sequence>
<dbReference type="InterPro" id="IPR053822">
    <property type="entry name" value="SDE2-like_dom"/>
</dbReference>
<feature type="region of interest" description="Disordered" evidence="1">
    <location>
        <begin position="186"/>
        <end position="220"/>
    </location>
</feature>
<dbReference type="Proteomes" id="UP001497744">
    <property type="component" value="Unassembled WGS sequence"/>
</dbReference>
<comment type="caution">
    <text evidence="3">The sequence shown here is derived from an EMBL/GenBank/DDBJ whole genome shotgun (WGS) entry which is preliminary data.</text>
</comment>
<dbReference type="Pfam" id="PF22782">
    <property type="entry name" value="SDE2"/>
    <property type="match status" value="1"/>
</dbReference>
<protein>
    <submittedName>
        <fullName evidence="3">SDE2 homolog</fullName>
    </submittedName>
</protein>
<evidence type="ECO:0000313" key="3">
    <source>
        <dbReference type="EMBL" id="GIX65087.1"/>
    </source>
</evidence>
<feature type="compositionally biased region" description="Low complexity" evidence="1">
    <location>
        <begin position="201"/>
        <end position="217"/>
    </location>
</feature>
<gene>
    <name evidence="3" type="ORF">BcabD6B2_45220</name>
</gene>
<dbReference type="GeneID" id="94196568"/>
<reference evidence="3 4" key="1">
    <citation type="submission" date="2021-06" db="EMBL/GenBank/DDBJ databases">
        <title>Genome sequence of Babesia caballi.</title>
        <authorList>
            <person name="Yamagishi J."/>
            <person name="Kidaka T."/>
            <person name="Ochi A."/>
        </authorList>
    </citation>
    <scope>NUCLEOTIDE SEQUENCE [LARGE SCALE GENOMIC DNA]</scope>
    <source>
        <strain evidence="3">USDA-D6B2</strain>
    </source>
</reference>
<feature type="domain" description="SDE2-like" evidence="2">
    <location>
        <begin position="145"/>
        <end position="238"/>
    </location>
</feature>
<organism evidence="3 4">
    <name type="scientific">Babesia caballi</name>
    <dbReference type="NCBI Taxonomy" id="5871"/>
    <lineage>
        <taxon>Eukaryota</taxon>
        <taxon>Sar</taxon>
        <taxon>Alveolata</taxon>
        <taxon>Apicomplexa</taxon>
        <taxon>Aconoidasida</taxon>
        <taxon>Piroplasmida</taxon>
        <taxon>Babesiidae</taxon>
        <taxon>Babesia</taxon>
    </lineage>
</organism>